<dbReference type="Proteomes" id="UP000028073">
    <property type="component" value="Unassembled WGS sequence"/>
</dbReference>
<evidence type="ECO:0000313" key="1">
    <source>
        <dbReference type="EMBL" id="KEQ16955.1"/>
    </source>
</evidence>
<protein>
    <submittedName>
        <fullName evidence="1">Uncharacterized protein</fullName>
    </submittedName>
</protein>
<organism evidence="1 2">
    <name type="scientific">Endozoicomonas numazuensis</name>
    <dbReference type="NCBI Taxonomy" id="1137799"/>
    <lineage>
        <taxon>Bacteria</taxon>
        <taxon>Pseudomonadati</taxon>
        <taxon>Pseudomonadota</taxon>
        <taxon>Gammaproteobacteria</taxon>
        <taxon>Oceanospirillales</taxon>
        <taxon>Endozoicomonadaceae</taxon>
        <taxon>Endozoicomonas</taxon>
    </lineage>
</organism>
<comment type="caution">
    <text evidence="1">The sequence shown here is derived from an EMBL/GenBank/DDBJ whole genome shotgun (WGS) entry which is preliminary data.</text>
</comment>
<reference evidence="1 2" key="1">
    <citation type="submission" date="2014-06" db="EMBL/GenBank/DDBJ databases">
        <title>Whole Genome Sequences of Three Symbiotic Endozoicomonas Bacteria.</title>
        <authorList>
            <person name="Neave M.J."/>
            <person name="Apprill A."/>
            <person name="Voolstra C.R."/>
        </authorList>
    </citation>
    <scope>NUCLEOTIDE SEQUENCE [LARGE SCALE GENOMIC DNA]</scope>
    <source>
        <strain evidence="1 2">DSM 25634</strain>
    </source>
</reference>
<accession>A0A081NET2</accession>
<gene>
    <name evidence="1" type="ORF">GZ78_20220</name>
</gene>
<keyword evidence="2" id="KW-1185">Reference proteome</keyword>
<dbReference type="AlphaFoldDB" id="A0A081NET2"/>
<proteinExistence type="predicted"/>
<evidence type="ECO:0000313" key="2">
    <source>
        <dbReference type="Proteomes" id="UP000028073"/>
    </source>
</evidence>
<name>A0A081NET2_9GAMM</name>
<sequence length="98" mass="11699">MITERAKRLVITFWHHWNTTLTIMLLTTSTMPYRRITLVILAIDRLSHPIHLVILLFLDCQCFLNKFCKHQILNWLQTVEKAFVFYLFPTKNSHAQLS</sequence>
<dbReference type="EMBL" id="JOKH01000004">
    <property type="protein sequence ID" value="KEQ16955.1"/>
    <property type="molecule type" value="Genomic_DNA"/>
</dbReference>